<organism evidence="1">
    <name type="scientific">marine metagenome</name>
    <dbReference type="NCBI Taxonomy" id="408172"/>
    <lineage>
        <taxon>unclassified sequences</taxon>
        <taxon>metagenomes</taxon>
        <taxon>ecological metagenomes</taxon>
    </lineage>
</organism>
<gene>
    <name evidence="1" type="ORF">METZ01_LOCUS159936</name>
</gene>
<dbReference type="SUPFAM" id="SSF53335">
    <property type="entry name" value="S-adenosyl-L-methionine-dependent methyltransferases"/>
    <property type="match status" value="1"/>
</dbReference>
<dbReference type="EMBL" id="UINC01027586">
    <property type="protein sequence ID" value="SVB07082.1"/>
    <property type="molecule type" value="Genomic_DNA"/>
</dbReference>
<reference evidence="1" key="1">
    <citation type="submission" date="2018-05" db="EMBL/GenBank/DDBJ databases">
        <authorList>
            <person name="Lanie J.A."/>
            <person name="Ng W.-L."/>
            <person name="Kazmierczak K.M."/>
            <person name="Andrzejewski T.M."/>
            <person name="Davidsen T.M."/>
            <person name="Wayne K.J."/>
            <person name="Tettelin H."/>
            <person name="Glass J.I."/>
            <person name="Rusch D."/>
            <person name="Podicherti R."/>
            <person name="Tsui H.-C.T."/>
            <person name="Winkler M.E."/>
        </authorList>
    </citation>
    <scope>NUCLEOTIDE SEQUENCE</scope>
</reference>
<sequence length="306" mass="35360">MGLIKQPRNVFGLSGDKLIGSLQRISKYQESDPEGCYLEIGVFQGLTLLSVANELSKHHAYGIDNYSQLDPDKKNEDLIRQLIKENQINDIHLINDDYERALNNLSKHIGDKKISTFFIDGPHDYRSQLMCLFFAKKYFSEKVIIVIDDSNYSHVRMATRDFLKINPQYKLFFEAYTECHPENLNDVEKEIATKGWWNGVNIVVHDPQNLLESQFPTILNDRSFYINDHFIHTGRLGIIAPEAVSFFNYLRKFNLYKSCTKIIQTILKIRHIRSDLIGKYNNANTYSDGLPDFALNPTISDITKKA</sequence>
<proteinExistence type="predicted"/>
<evidence type="ECO:0000313" key="1">
    <source>
        <dbReference type="EMBL" id="SVB07082.1"/>
    </source>
</evidence>
<dbReference type="AlphaFoldDB" id="A0A382B199"/>
<dbReference type="Pfam" id="PF13578">
    <property type="entry name" value="Methyltransf_24"/>
    <property type="match status" value="1"/>
</dbReference>
<accession>A0A382B199</accession>
<dbReference type="InterPro" id="IPR029063">
    <property type="entry name" value="SAM-dependent_MTases_sf"/>
</dbReference>
<dbReference type="Gene3D" id="3.40.50.150">
    <property type="entry name" value="Vaccinia Virus protein VP39"/>
    <property type="match status" value="1"/>
</dbReference>
<protein>
    <submittedName>
        <fullName evidence="1">Uncharacterized protein</fullName>
    </submittedName>
</protein>
<name>A0A382B199_9ZZZZ</name>